<dbReference type="GO" id="GO:0000155">
    <property type="term" value="F:phosphorelay sensor kinase activity"/>
    <property type="evidence" value="ECO:0007669"/>
    <property type="project" value="InterPro"/>
</dbReference>
<evidence type="ECO:0000256" key="10">
    <source>
        <dbReference type="ARBA" id="ARBA00022741"/>
    </source>
</evidence>
<evidence type="ECO:0000259" key="18">
    <source>
        <dbReference type="PROSITE" id="PS50109"/>
    </source>
</evidence>
<accession>A0A1T2L0X2</accession>
<dbReference type="InterPro" id="IPR013655">
    <property type="entry name" value="PAS_fold_3"/>
</dbReference>
<feature type="region of interest" description="Disordered" evidence="17">
    <location>
        <begin position="641"/>
        <end position="661"/>
    </location>
</feature>
<dbReference type="PROSITE" id="PS50112">
    <property type="entry name" value="PAS"/>
    <property type="match status" value="2"/>
</dbReference>
<feature type="domain" description="Histidine kinase" evidence="18">
    <location>
        <begin position="415"/>
        <end position="631"/>
    </location>
</feature>
<evidence type="ECO:0000259" key="19">
    <source>
        <dbReference type="PROSITE" id="PS50112"/>
    </source>
</evidence>
<feature type="domain" description="PAC" evidence="20">
    <location>
        <begin position="88"/>
        <end position="140"/>
    </location>
</feature>
<dbReference type="RefSeq" id="WP_078484804.1">
    <property type="nucleotide sequence ID" value="NZ_MPRL01000075.1"/>
</dbReference>
<keyword evidence="9" id="KW-0677">Repeat</keyword>
<keyword evidence="7" id="KW-0808">Transferase</keyword>
<dbReference type="Pfam" id="PF13426">
    <property type="entry name" value="PAS_9"/>
    <property type="match status" value="2"/>
</dbReference>
<dbReference type="InterPro" id="IPR036097">
    <property type="entry name" value="HisK_dim/P_sf"/>
</dbReference>
<comment type="subcellular location">
    <subcellularLocation>
        <location evidence="2">Cell inner membrane</location>
        <topology evidence="2">Multi-pass membrane protein</topology>
    </subcellularLocation>
</comment>
<evidence type="ECO:0000256" key="14">
    <source>
        <dbReference type="ARBA" id="ARBA00023136"/>
    </source>
</evidence>
<keyword evidence="11" id="KW-0418">Kinase</keyword>
<dbReference type="InterPro" id="IPR005467">
    <property type="entry name" value="His_kinase_dom"/>
</dbReference>
<keyword evidence="12" id="KW-0067">ATP-binding</keyword>
<evidence type="ECO:0000256" key="4">
    <source>
        <dbReference type="ARBA" id="ARBA00022475"/>
    </source>
</evidence>
<evidence type="ECO:0000256" key="2">
    <source>
        <dbReference type="ARBA" id="ARBA00004429"/>
    </source>
</evidence>
<dbReference type="Proteomes" id="UP000191110">
    <property type="component" value="Unassembled WGS sequence"/>
</dbReference>
<evidence type="ECO:0000256" key="16">
    <source>
        <dbReference type="ARBA" id="ARBA00070616"/>
    </source>
</evidence>
<evidence type="ECO:0000256" key="7">
    <source>
        <dbReference type="ARBA" id="ARBA00022679"/>
    </source>
</evidence>
<keyword evidence="13" id="KW-1133">Transmembrane helix</keyword>
<dbReference type="PROSITE" id="PS50113">
    <property type="entry name" value="PAC"/>
    <property type="match status" value="3"/>
</dbReference>
<dbReference type="FunFam" id="3.30.565.10:FF:000006">
    <property type="entry name" value="Sensor histidine kinase WalK"/>
    <property type="match status" value="1"/>
</dbReference>
<dbReference type="Pfam" id="PF00512">
    <property type="entry name" value="HisKA"/>
    <property type="match status" value="1"/>
</dbReference>
<proteinExistence type="predicted"/>
<keyword evidence="5" id="KW-0997">Cell inner membrane</keyword>
<evidence type="ECO:0000256" key="8">
    <source>
        <dbReference type="ARBA" id="ARBA00022692"/>
    </source>
</evidence>
<keyword evidence="14" id="KW-0472">Membrane</keyword>
<dbReference type="InterPro" id="IPR003594">
    <property type="entry name" value="HATPase_dom"/>
</dbReference>
<evidence type="ECO:0000256" key="9">
    <source>
        <dbReference type="ARBA" id="ARBA00022737"/>
    </source>
</evidence>
<dbReference type="PRINTS" id="PR00344">
    <property type="entry name" value="BCTRLSENSOR"/>
</dbReference>
<evidence type="ECO:0000256" key="13">
    <source>
        <dbReference type="ARBA" id="ARBA00022989"/>
    </source>
</evidence>
<reference evidence="21 22" key="1">
    <citation type="submission" date="2016-11" db="EMBL/GenBank/DDBJ databases">
        <title>Mixed transmission modes and dynamic genome evolution in an obligate animal-bacterial symbiosis.</title>
        <authorList>
            <person name="Russell S.L."/>
            <person name="Corbett-Detig R.B."/>
            <person name="Cavanaugh C.M."/>
        </authorList>
    </citation>
    <scope>NUCLEOTIDE SEQUENCE [LARGE SCALE GENOMIC DNA]</scope>
    <source>
        <strain evidence="21">Sveles-Q1</strain>
    </source>
</reference>
<evidence type="ECO:0000256" key="1">
    <source>
        <dbReference type="ARBA" id="ARBA00000085"/>
    </source>
</evidence>
<comment type="catalytic activity">
    <reaction evidence="1">
        <text>ATP + protein L-histidine = ADP + protein N-phospho-L-histidine.</text>
        <dbReference type="EC" id="2.7.13.3"/>
    </reaction>
</comment>
<dbReference type="GO" id="GO:0005886">
    <property type="term" value="C:plasma membrane"/>
    <property type="evidence" value="ECO:0007669"/>
    <property type="project" value="UniProtKB-SubCell"/>
</dbReference>
<evidence type="ECO:0000256" key="15">
    <source>
        <dbReference type="ARBA" id="ARBA00059827"/>
    </source>
</evidence>
<sequence length="661" mass="73969">MKFERLQRYLNQSETAAGLDIYDAVHALVTILDHEGRIVLFNKASEAVTGYAASEILGRFVWDIFLLPEEREPVRAVFDSLENFAGVSVYDNYWLTRSGQKILIRWNNSTVVDENDAVRYIISTGTDITELDATKRALEQSEERLRQVTDNIDEVFWMMSADLSEMVYISPGYEAVWQRSCESLLIKPHEWIDNIHIDDRERVGVAFGRDWKSGIFDETYRIVRPDGSYRWVRDRAFPVYDAEGEPYRVAGIAMDVTKQVEVEAARQQGEQELRGVLDSVLDGIISIDDRGLIKMVNPAAQQVFGYSSKELVGHPVSMLMPNADGQEHQHYVERYMRTGDAHIIGSRGRELIGRRKDGSLFPLEISISDVVIGEQRFFISAVRDISERKVAERELIEAKESAEKASRAKSEFLSRMSHELRTPLNAILGFGQLLDMDESLDDLERESAHEIVRAGTHLLDLINDILDLSRIEAGRLAVSIGWVALAPLLEESLKLIAPSAETKKISVVCDAANSYTVNADPTRLKQIIVNLLSNAVKYNHVLGSVRVLLESVDQEWLRIGVEDNGKGIAAEHLPLLFDPFNRLVHENSVIEGTGIGLTISKRLANLLGGELEVESELGVGSTFWVTLPLALSGEPSVKPVEHQAVPASTESPFSPLQSTLC</sequence>
<evidence type="ECO:0000313" key="22">
    <source>
        <dbReference type="Proteomes" id="UP000191110"/>
    </source>
</evidence>
<dbReference type="InterPro" id="IPR036890">
    <property type="entry name" value="HATPase_C_sf"/>
</dbReference>
<comment type="caution">
    <text evidence="21">The sequence shown here is derived from an EMBL/GenBank/DDBJ whole genome shotgun (WGS) entry which is preliminary data.</text>
</comment>
<feature type="domain" description="PAC" evidence="20">
    <location>
        <begin position="216"/>
        <end position="268"/>
    </location>
</feature>
<dbReference type="SUPFAM" id="SSF55874">
    <property type="entry name" value="ATPase domain of HSP90 chaperone/DNA topoisomerase II/histidine kinase"/>
    <property type="match status" value="1"/>
</dbReference>
<keyword evidence="4" id="KW-1003">Cell membrane</keyword>
<name>A0A1T2L0X2_9GAMM</name>
<evidence type="ECO:0000256" key="6">
    <source>
        <dbReference type="ARBA" id="ARBA00022553"/>
    </source>
</evidence>
<dbReference type="CDD" id="cd16922">
    <property type="entry name" value="HATPase_EvgS-ArcB-TorS-like"/>
    <property type="match status" value="1"/>
</dbReference>
<dbReference type="SMART" id="SM00388">
    <property type="entry name" value="HisKA"/>
    <property type="match status" value="1"/>
</dbReference>
<dbReference type="FunFam" id="3.30.450.20:FF:000060">
    <property type="entry name" value="Sensor protein FixL"/>
    <property type="match status" value="1"/>
</dbReference>
<feature type="domain" description="PAS" evidence="19">
    <location>
        <begin position="269"/>
        <end position="339"/>
    </location>
</feature>
<evidence type="ECO:0000256" key="17">
    <source>
        <dbReference type="SAM" id="MobiDB-lite"/>
    </source>
</evidence>
<evidence type="ECO:0000256" key="12">
    <source>
        <dbReference type="ARBA" id="ARBA00022840"/>
    </source>
</evidence>
<dbReference type="Pfam" id="PF08447">
    <property type="entry name" value="PAS_3"/>
    <property type="match status" value="1"/>
</dbReference>
<dbReference type="SMART" id="SM00086">
    <property type="entry name" value="PAC"/>
    <property type="match status" value="3"/>
</dbReference>
<evidence type="ECO:0000256" key="5">
    <source>
        <dbReference type="ARBA" id="ARBA00022519"/>
    </source>
</evidence>
<dbReference type="SUPFAM" id="SSF55785">
    <property type="entry name" value="PYP-like sensor domain (PAS domain)"/>
    <property type="match status" value="3"/>
</dbReference>
<evidence type="ECO:0000259" key="20">
    <source>
        <dbReference type="PROSITE" id="PS50113"/>
    </source>
</evidence>
<feature type="domain" description="PAC" evidence="20">
    <location>
        <begin position="347"/>
        <end position="397"/>
    </location>
</feature>
<comment type="function">
    <text evidence="15">Putative oxygen sensor; modulates the activity of FixJ, a transcriptional activator of nitrogen fixation fixK gene. FixL probably acts as a kinase that phosphorylates FixJ.</text>
</comment>
<dbReference type="Gene3D" id="3.30.565.10">
    <property type="entry name" value="Histidine kinase-like ATPase, C-terminal domain"/>
    <property type="match status" value="1"/>
</dbReference>
<dbReference type="FunFam" id="2.10.70.100:FF:000001">
    <property type="entry name" value="Sensory transduction histidine kinase"/>
    <property type="match status" value="1"/>
</dbReference>
<keyword evidence="8" id="KW-0812">Transmembrane</keyword>
<evidence type="ECO:0000256" key="3">
    <source>
        <dbReference type="ARBA" id="ARBA00012438"/>
    </source>
</evidence>
<feature type="compositionally biased region" description="Polar residues" evidence="17">
    <location>
        <begin position="646"/>
        <end position="661"/>
    </location>
</feature>
<keyword evidence="22" id="KW-1185">Reference proteome</keyword>
<dbReference type="CDD" id="cd00082">
    <property type="entry name" value="HisKA"/>
    <property type="match status" value="1"/>
</dbReference>
<dbReference type="SUPFAM" id="SSF47384">
    <property type="entry name" value="Homodimeric domain of signal transducing histidine kinase"/>
    <property type="match status" value="1"/>
</dbReference>
<dbReference type="AlphaFoldDB" id="A0A1T2L0X2"/>
<gene>
    <name evidence="21" type="ORF">BOW53_14490</name>
</gene>
<dbReference type="SMART" id="SM00091">
    <property type="entry name" value="PAS"/>
    <property type="match status" value="3"/>
</dbReference>
<dbReference type="NCBIfam" id="TIGR00229">
    <property type="entry name" value="sensory_box"/>
    <property type="match status" value="3"/>
</dbReference>
<dbReference type="PANTHER" id="PTHR43047">
    <property type="entry name" value="TWO-COMPONENT HISTIDINE PROTEIN KINASE"/>
    <property type="match status" value="1"/>
</dbReference>
<dbReference type="InterPro" id="IPR003661">
    <property type="entry name" value="HisK_dim/P_dom"/>
</dbReference>
<dbReference type="EMBL" id="MPRL01000075">
    <property type="protein sequence ID" value="OOZ38728.1"/>
    <property type="molecule type" value="Genomic_DNA"/>
</dbReference>
<protein>
    <recommendedName>
        <fullName evidence="16">Sensor protein FixL</fullName>
        <ecNumber evidence="3">2.7.13.3</ecNumber>
    </recommendedName>
</protein>
<dbReference type="Pfam" id="PF02518">
    <property type="entry name" value="HATPase_c"/>
    <property type="match status" value="1"/>
</dbReference>
<dbReference type="InterPro" id="IPR000014">
    <property type="entry name" value="PAS"/>
</dbReference>
<dbReference type="Gene3D" id="1.10.287.130">
    <property type="match status" value="1"/>
</dbReference>
<evidence type="ECO:0000256" key="11">
    <source>
        <dbReference type="ARBA" id="ARBA00022777"/>
    </source>
</evidence>
<organism evidence="21 22">
    <name type="scientific">Solemya pervernicosa gill symbiont</name>
    <dbReference type="NCBI Taxonomy" id="642797"/>
    <lineage>
        <taxon>Bacteria</taxon>
        <taxon>Pseudomonadati</taxon>
        <taxon>Pseudomonadota</taxon>
        <taxon>Gammaproteobacteria</taxon>
        <taxon>sulfur-oxidizing symbionts</taxon>
    </lineage>
</organism>
<dbReference type="Gene3D" id="3.30.450.20">
    <property type="entry name" value="PAS domain"/>
    <property type="match status" value="3"/>
</dbReference>
<dbReference type="InterPro" id="IPR000700">
    <property type="entry name" value="PAS-assoc_C"/>
</dbReference>
<dbReference type="InterPro" id="IPR035965">
    <property type="entry name" value="PAS-like_dom_sf"/>
</dbReference>
<dbReference type="SMART" id="SM00387">
    <property type="entry name" value="HATPase_c"/>
    <property type="match status" value="1"/>
</dbReference>
<feature type="domain" description="PAS" evidence="19">
    <location>
        <begin position="21"/>
        <end position="79"/>
    </location>
</feature>
<dbReference type="PROSITE" id="PS50109">
    <property type="entry name" value="HIS_KIN"/>
    <property type="match status" value="1"/>
</dbReference>
<keyword evidence="6" id="KW-0597">Phosphoprotein</keyword>
<keyword evidence="10" id="KW-0547">Nucleotide-binding</keyword>
<dbReference type="EC" id="2.7.13.3" evidence="3"/>
<dbReference type="GO" id="GO:0005524">
    <property type="term" value="F:ATP binding"/>
    <property type="evidence" value="ECO:0007669"/>
    <property type="project" value="UniProtKB-KW"/>
</dbReference>
<dbReference type="InterPro" id="IPR004358">
    <property type="entry name" value="Sig_transdc_His_kin-like_C"/>
</dbReference>
<dbReference type="CDD" id="cd00130">
    <property type="entry name" value="PAS"/>
    <property type="match status" value="3"/>
</dbReference>
<dbReference type="InterPro" id="IPR001610">
    <property type="entry name" value="PAC"/>
</dbReference>
<dbReference type="OrthoDB" id="9804645at2"/>
<evidence type="ECO:0000313" key="21">
    <source>
        <dbReference type="EMBL" id="OOZ38728.1"/>
    </source>
</evidence>